<feature type="transmembrane region" description="Helical" evidence="17">
    <location>
        <begin position="53"/>
        <end position="71"/>
    </location>
</feature>
<feature type="transmembrane region" description="Helical" evidence="17">
    <location>
        <begin position="326"/>
        <end position="346"/>
    </location>
</feature>
<feature type="transmembrane region" description="Helical" evidence="17">
    <location>
        <begin position="366"/>
        <end position="392"/>
    </location>
</feature>
<evidence type="ECO:0000259" key="18">
    <source>
        <dbReference type="Pfam" id="PF00361"/>
    </source>
</evidence>
<comment type="function">
    <text evidence="1">Core subunit of the mitochondrial membrane respiratory chain NADH dehydrogenase (Complex I) that is believed to belong to the minimal assembly required for catalysis. Complex I functions in the transfer of electrons from NADH to the respiratory chain. The immediate electron acceptor for the enzyme is believed to be ubiquinone.</text>
</comment>
<dbReference type="InterPro" id="IPR001750">
    <property type="entry name" value="ND/Mrp_TM"/>
</dbReference>
<feature type="transmembrane region" description="Helical" evidence="17">
    <location>
        <begin position="235"/>
        <end position="255"/>
    </location>
</feature>
<geneLocation type="mitochondrion" evidence="19"/>
<proteinExistence type="inferred from homology"/>
<gene>
    <name evidence="19" type="primary">nad4</name>
</gene>
<feature type="transmembrane region" description="Helical" evidence="17">
    <location>
        <begin position="12"/>
        <end position="33"/>
    </location>
</feature>
<dbReference type="AlphaFoldDB" id="A0A7T1HF06"/>
<evidence type="ECO:0000256" key="6">
    <source>
        <dbReference type="ARBA" id="ARBA00022448"/>
    </source>
</evidence>
<dbReference type="GO" id="GO:0031966">
    <property type="term" value="C:mitochondrial membrane"/>
    <property type="evidence" value="ECO:0007669"/>
    <property type="project" value="UniProtKB-SubCell"/>
</dbReference>
<sequence>MFSIFMVPCFSMCELLVSEMIMIMVLLSSPYIFFSWNMPYMMCLSLFFDKLSLYLGLMTFWICSLMIYTLSNYNYSSFKKKGGIFLTCMLSLTLILMFYSVSFINFFMLFEFSMIPTMLLILGWGYQPERLEAFFNFFYFTSIPSMPLLTYIMFYSDFSMIMIYMNDVNWLNIMFYLIFSVFLVKIPLYFSHFWLPKAHVEAPVAGSMILAGILLKMGGYGLIRFINFIKFNISNYFVMSISSLGMVMSCVMCFLSPDLKMVIAYSSVSHMNFMITGLLVNKNLVMFSSLLMMLSHALSSSGMFYLCDVLYKRSHSRSILLNKSSIIVCPMISFWWMIFCIINMAFPFTPGNLSEMFLGMMLLKTLSFIMCLILMAYFFLSAYYSIFIYYSINHGFSESENLFWPLDLKENLTMLSHCLPCVILSFMSFTMMM</sequence>
<feature type="transmembrane region" description="Helical" evidence="17">
    <location>
        <begin position="133"/>
        <end position="153"/>
    </location>
</feature>
<keyword evidence="11 17" id="KW-1133">Transmembrane helix</keyword>
<reference evidence="19" key="1">
    <citation type="journal article" date="2020" name="Gene">
        <title>Structure, gene order, and nucleotide composition of mitochondrial genomes in parasitic lice from Amblycera.</title>
        <authorList>
            <person name="Sweet A.D."/>
            <person name="Johnson K.P."/>
            <person name="Cao Y."/>
            <person name="de Moya R.S."/>
            <person name="Skinner R.K."/>
            <person name="Tan M."/>
            <person name="Virrueta-Herrera S."/>
            <person name="Cameron S.L."/>
        </authorList>
    </citation>
    <scope>NUCLEOTIDE SEQUENCE</scope>
    <source>
        <strain evidence="19">Oscro</strain>
    </source>
</reference>
<dbReference type="GO" id="GO:0015990">
    <property type="term" value="P:electron transport coupled proton transport"/>
    <property type="evidence" value="ECO:0007669"/>
    <property type="project" value="TreeGrafter"/>
</dbReference>
<evidence type="ECO:0000256" key="12">
    <source>
        <dbReference type="ARBA" id="ARBA00023027"/>
    </source>
</evidence>
<dbReference type="GO" id="GO:0008137">
    <property type="term" value="F:NADH dehydrogenase (ubiquinone) activity"/>
    <property type="evidence" value="ECO:0007669"/>
    <property type="project" value="UniProtKB-UniRule"/>
</dbReference>
<evidence type="ECO:0000256" key="11">
    <source>
        <dbReference type="ARBA" id="ARBA00022989"/>
    </source>
</evidence>
<protein>
    <recommendedName>
        <fullName evidence="5 17">NADH-ubiquinone oxidoreductase chain 4</fullName>
        <ecNumber evidence="4 17">7.1.1.2</ecNumber>
    </recommendedName>
</protein>
<dbReference type="EC" id="7.1.1.2" evidence="4 17"/>
<name>A0A7T1HF06_9NEOP</name>
<evidence type="ECO:0000313" key="19">
    <source>
        <dbReference type="EMBL" id="QPN54235.1"/>
    </source>
</evidence>
<comment type="function">
    <text evidence="17">Core subunit of the mitochondrial membrane respiratory chain NADH dehydrogenase (Complex I) which catalyzes electron transfer from NADH through the respiratory chain, using ubiquinone as an electron acceptor. Essential for the catalytic activity and assembly of complex I.</text>
</comment>
<dbReference type="GO" id="GO:0003954">
    <property type="term" value="F:NADH dehydrogenase activity"/>
    <property type="evidence" value="ECO:0007669"/>
    <property type="project" value="TreeGrafter"/>
</dbReference>
<comment type="catalytic activity">
    <reaction evidence="16 17">
        <text>a ubiquinone + NADH + 5 H(+)(in) = a ubiquinol + NAD(+) + 4 H(+)(out)</text>
        <dbReference type="Rhea" id="RHEA:29091"/>
        <dbReference type="Rhea" id="RHEA-COMP:9565"/>
        <dbReference type="Rhea" id="RHEA-COMP:9566"/>
        <dbReference type="ChEBI" id="CHEBI:15378"/>
        <dbReference type="ChEBI" id="CHEBI:16389"/>
        <dbReference type="ChEBI" id="CHEBI:17976"/>
        <dbReference type="ChEBI" id="CHEBI:57540"/>
        <dbReference type="ChEBI" id="CHEBI:57945"/>
        <dbReference type="EC" id="7.1.1.2"/>
    </reaction>
</comment>
<evidence type="ECO:0000256" key="17">
    <source>
        <dbReference type="RuleBase" id="RU003297"/>
    </source>
</evidence>
<accession>A0A7T1HF06</accession>
<feature type="transmembrane region" description="Helical" evidence="17">
    <location>
        <begin position="202"/>
        <end position="223"/>
    </location>
</feature>
<keyword evidence="14 17" id="KW-0496">Mitochondrion</keyword>
<feature type="domain" description="NADH:quinone oxidoreductase/Mrp antiporter transmembrane" evidence="18">
    <location>
        <begin position="102"/>
        <end position="375"/>
    </location>
</feature>
<dbReference type="PANTHER" id="PTHR43507">
    <property type="entry name" value="NADH-UBIQUINONE OXIDOREDUCTASE CHAIN 4"/>
    <property type="match status" value="1"/>
</dbReference>
<dbReference type="PRINTS" id="PR01437">
    <property type="entry name" value="NUOXDRDTASE4"/>
</dbReference>
<evidence type="ECO:0000256" key="9">
    <source>
        <dbReference type="ARBA" id="ARBA00022967"/>
    </source>
</evidence>
<evidence type="ECO:0000256" key="5">
    <source>
        <dbReference type="ARBA" id="ARBA00021006"/>
    </source>
</evidence>
<evidence type="ECO:0000256" key="4">
    <source>
        <dbReference type="ARBA" id="ARBA00012944"/>
    </source>
</evidence>
<keyword evidence="8 17" id="KW-0812">Transmembrane</keyword>
<keyword evidence="9" id="KW-1278">Translocase</keyword>
<evidence type="ECO:0000256" key="13">
    <source>
        <dbReference type="ARBA" id="ARBA00023075"/>
    </source>
</evidence>
<dbReference type="GO" id="GO:0042773">
    <property type="term" value="P:ATP synthesis coupled electron transport"/>
    <property type="evidence" value="ECO:0007669"/>
    <property type="project" value="InterPro"/>
</dbReference>
<keyword evidence="10 17" id="KW-0249">Electron transport</keyword>
<keyword evidence="13 17" id="KW-0830">Ubiquinone</keyword>
<keyword evidence="7 17" id="KW-0679">Respiratory chain</keyword>
<evidence type="ECO:0000256" key="10">
    <source>
        <dbReference type="ARBA" id="ARBA00022982"/>
    </source>
</evidence>
<dbReference type="PANTHER" id="PTHR43507:SF20">
    <property type="entry name" value="NADH-UBIQUINONE OXIDOREDUCTASE CHAIN 4"/>
    <property type="match status" value="1"/>
</dbReference>
<keyword evidence="6 17" id="KW-0813">Transport</keyword>
<feature type="transmembrane region" description="Helical" evidence="17">
    <location>
        <begin position="83"/>
        <end position="101"/>
    </location>
</feature>
<dbReference type="EMBL" id="MW199175">
    <property type="protein sequence ID" value="QPN54235.1"/>
    <property type="molecule type" value="Genomic_DNA"/>
</dbReference>
<evidence type="ECO:0000256" key="15">
    <source>
        <dbReference type="ARBA" id="ARBA00023136"/>
    </source>
</evidence>
<feature type="transmembrane region" description="Helical" evidence="17">
    <location>
        <begin position="173"/>
        <end position="190"/>
    </location>
</feature>
<evidence type="ECO:0000256" key="3">
    <source>
        <dbReference type="ARBA" id="ARBA00009025"/>
    </source>
</evidence>
<evidence type="ECO:0000256" key="7">
    <source>
        <dbReference type="ARBA" id="ARBA00022660"/>
    </source>
</evidence>
<dbReference type="InterPro" id="IPR003918">
    <property type="entry name" value="NADH_UbQ_OxRdtase"/>
</dbReference>
<evidence type="ECO:0000256" key="8">
    <source>
        <dbReference type="ARBA" id="ARBA00022692"/>
    </source>
</evidence>
<feature type="transmembrane region" description="Helical" evidence="17">
    <location>
        <begin position="286"/>
        <end position="306"/>
    </location>
</feature>
<evidence type="ECO:0000256" key="16">
    <source>
        <dbReference type="ARBA" id="ARBA00049551"/>
    </source>
</evidence>
<evidence type="ECO:0000256" key="1">
    <source>
        <dbReference type="ARBA" id="ARBA00003257"/>
    </source>
</evidence>
<comment type="similarity">
    <text evidence="3 17">Belongs to the complex I subunit 4 family.</text>
</comment>
<evidence type="ECO:0000256" key="2">
    <source>
        <dbReference type="ARBA" id="ARBA00004225"/>
    </source>
</evidence>
<comment type="subcellular location">
    <subcellularLocation>
        <location evidence="2 17">Mitochondrion membrane</location>
        <topology evidence="2 17">Multi-pass membrane protein</topology>
    </subcellularLocation>
</comment>
<organism evidence="19">
    <name type="scientific">Osborniella crotophagae</name>
    <dbReference type="NCBI Taxonomy" id="1912107"/>
    <lineage>
        <taxon>Eukaryota</taxon>
        <taxon>Metazoa</taxon>
        <taxon>Ecdysozoa</taxon>
        <taxon>Arthropoda</taxon>
        <taxon>Hexapoda</taxon>
        <taxon>Insecta</taxon>
        <taxon>Pterygota</taxon>
        <taxon>Neoptera</taxon>
        <taxon>Paraneoptera</taxon>
        <taxon>Psocodea</taxon>
        <taxon>Troctomorpha</taxon>
        <taxon>Phthiraptera</taxon>
        <taxon>Amblycera</taxon>
        <taxon>Menoponidae</taxon>
        <taxon>Osborniella</taxon>
    </lineage>
</organism>
<dbReference type="Pfam" id="PF00361">
    <property type="entry name" value="Proton_antipo_M"/>
    <property type="match status" value="1"/>
</dbReference>
<feature type="transmembrane region" description="Helical" evidence="17">
    <location>
        <begin position="107"/>
        <end position="126"/>
    </location>
</feature>
<keyword evidence="15 17" id="KW-0472">Membrane</keyword>
<keyword evidence="12 17" id="KW-0520">NAD</keyword>
<dbReference type="GO" id="GO:0048039">
    <property type="term" value="F:ubiquinone binding"/>
    <property type="evidence" value="ECO:0007669"/>
    <property type="project" value="TreeGrafter"/>
</dbReference>
<evidence type="ECO:0000256" key="14">
    <source>
        <dbReference type="ARBA" id="ARBA00023128"/>
    </source>
</evidence>